<reference evidence="1 2" key="1">
    <citation type="submission" date="2023-07" db="EMBL/GenBank/DDBJ databases">
        <title>Sorghum-associated microbial communities from plants grown in Nebraska, USA.</title>
        <authorList>
            <person name="Schachtman D."/>
        </authorList>
    </citation>
    <scope>NUCLEOTIDE SEQUENCE [LARGE SCALE GENOMIC DNA]</scope>
    <source>
        <strain evidence="1 2">BE248</strain>
    </source>
</reference>
<evidence type="ECO:0000313" key="1">
    <source>
        <dbReference type="EMBL" id="MDR7085958.1"/>
    </source>
</evidence>
<keyword evidence="2" id="KW-1185">Reference proteome</keyword>
<dbReference type="SUPFAM" id="SSF48498">
    <property type="entry name" value="Tetracyclin repressor-like, C-terminal domain"/>
    <property type="match status" value="1"/>
</dbReference>
<organism evidence="1 2">
    <name type="scientific">Aeromicrobium panaciterrae</name>
    <dbReference type="NCBI Taxonomy" id="363861"/>
    <lineage>
        <taxon>Bacteria</taxon>
        <taxon>Bacillati</taxon>
        <taxon>Actinomycetota</taxon>
        <taxon>Actinomycetes</taxon>
        <taxon>Propionibacteriales</taxon>
        <taxon>Nocardioidaceae</taxon>
        <taxon>Aeromicrobium</taxon>
    </lineage>
</organism>
<dbReference type="InterPro" id="IPR036271">
    <property type="entry name" value="Tet_transcr_reg_TetR-rel_C_sf"/>
</dbReference>
<evidence type="ECO:0008006" key="3">
    <source>
        <dbReference type="Google" id="ProtNLM"/>
    </source>
</evidence>
<proteinExistence type="predicted"/>
<accession>A0ABU1ULA6</accession>
<dbReference type="EMBL" id="JAVDWH010000001">
    <property type="protein sequence ID" value="MDR7085958.1"/>
    <property type="molecule type" value="Genomic_DNA"/>
</dbReference>
<evidence type="ECO:0000313" key="2">
    <source>
        <dbReference type="Proteomes" id="UP001257739"/>
    </source>
</evidence>
<gene>
    <name evidence="1" type="ORF">J2X11_000797</name>
</gene>
<dbReference type="RefSeq" id="WP_309967019.1">
    <property type="nucleotide sequence ID" value="NZ_JAVDWH010000001.1"/>
</dbReference>
<name>A0ABU1ULA6_9ACTN</name>
<comment type="caution">
    <text evidence="1">The sequence shown here is derived from an EMBL/GenBank/DDBJ whole genome shotgun (WGS) entry which is preliminary data.</text>
</comment>
<protein>
    <recommendedName>
        <fullName evidence="3">TetR family transcriptional regulator</fullName>
    </recommendedName>
</protein>
<sequence>MSAEAWDEVLDTIDHLAVDPEAVLDGSVEQAFATLILKGIENGTVDGELHVDDTARWLCAILVAHRAARDAHPDVAADDDLAVLRLIVTRWLHPHRLAQRESEPRT</sequence>
<dbReference type="Proteomes" id="UP001257739">
    <property type="component" value="Unassembled WGS sequence"/>
</dbReference>